<evidence type="ECO:0000256" key="4">
    <source>
        <dbReference type="ARBA" id="ARBA00022679"/>
    </source>
</evidence>
<keyword evidence="3 7" id="KW-0489">Methyltransferase</keyword>
<organism evidence="10 11">
    <name type="scientific">Citroniella saccharovorans</name>
    <dbReference type="NCBI Taxonomy" id="2053367"/>
    <lineage>
        <taxon>Bacteria</taxon>
        <taxon>Bacillati</taxon>
        <taxon>Bacillota</taxon>
        <taxon>Tissierellia</taxon>
        <taxon>Tissierellales</taxon>
        <taxon>Peptoniphilaceae</taxon>
        <taxon>Citroniella</taxon>
    </lineage>
</organism>
<dbReference type="CDD" id="cd02440">
    <property type="entry name" value="AdoMet_MTases"/>
    <property type="match status" value="1"/>
</dbReference>
<dbReference type="NCBIfam" id="TIGR00755">
    <property type="entry name" value="ksgA"/>
    <property type="match status" value="1"/>
</dbReference>
<keyword evidence="4 7" id="KW-0808">Transferase</keyword>
<dbReference type="Pfam" id="PF00398">
    <property type="entry name" value="RrnaAD"/>
    <property type="match status" value="1"/>
</dbReference>
<comment type="similarity">
    <text evidence="7">Belongs to the class I-like SAM-binding methyltransferase superfamily. rRNA adenine N(6)-methyltransferase family. RsmA subfamily.</text>
</comment>
<feature type="binding site" evidence="7 8">
    <location>
        <position position="29"/>
    </location>
    <ligand>
        <name>S-adenosyl-L-methionine</name>
        <dbReference type="ChEBI" id="CHEBI:59789"/>
    </ligand>
</feature>
<proteinExistence type="inferred from homology"/>
<evidence type="ECO:0000256" key="8">
    <source>
        <dbReference type="PROSITE-ProRule" id="PRU01026"/>
    </source>
</evidence>
<dbReference type="EC" id="2.1.1.182" evidence="7"/>
<comment type="catalytic activity">
    <reaction evidence="7">
        <text>adenosine(1518)/adenosine(1519) in 16S rRNA + 4 S-adenosyl-L-methionine = N(6)-dimethyladenosine(1518)/N(6)-dimethyladenosine(1519) in 16S rRNA + 4 S-adenosyl-L-homocysteine + 4 H(+)</text>
        <dbReference type="Rhea" id="RHEA:19609"/>
        <dbReference type="Rhea" id="RHEA-COMP:10232"/>
        <dbReference type="Rhea" id="RHEA-COMP:10233"/>
        <dbReference type="ChEBI" id="CHEBI:15378"/>
        <dbReference type="ChEBI" id="CHEBI:57856"/>
        <dbReference type="ChEBI" id="CHEBI:59789"/>
        <dbReference type="ChEBI" id="CHEBI:74411"/>
        <dbReference type="ChEBI" id="CHEBI:74493"/>
        <dbReference type="EC" id="2.1.1.182"/>
    </reaction>
</comment>
<dbReference type="PROSITE" id="PS51689">
    <property type="entry name" value="SAM_RNA_A_N6_MT"/>
    <property type="match status" value="1"/>
</dbReference>
<dbReference type="SMART" id="SM00650">
    <property type="entry name" value="rADc"/>
    <property type="match status" value="1"/>
</dbReference>
<feature type="binding site" evidence="7 8">
    <location>
        <position position="77"/>
    </location>
    <ligand>
        <name>S-adenosyl-L-methionine</name>
        <dbReference type="ChEBI" id="CHEBI:59789"/>
    </ligand>
</feature>
<evidence type="ECO:0000313" key="11">
    <source>
        <dbReference type="Proteomes" id="UP001357733"/>
    </source>
</evidence>
<dbReference type="SUPFAM" id="SSF53335">
    <property type="entry name" value="S-adenosyl-L-methionine-dependent methyltransferases"/>
    <property type="match status" value="1"/>
</dbReference>
<feature type="domain" description="Ribosomal RNA adenine methylase transferase N-terminal" evidence="9">
    <location>
        <begin position="36"/>
        <end position="208"/>
    </location>
</feature>
<keyword evidence="5 7" id="KW-0949">S-adenosyl-L-methionine</keyword>
<dbReference type="InterPro" id="IPR011530">
    <property type="entry name" value="rRNA_adenine_dimethylase"/>
</dbReference>
<comment type="caution">
    <text evidence="10">The sequence shown here is derived from an EMBL/GenBank/DDBJ whole genome shotgun (WGS) entry which is preliminary data.</text>
</comment>
<dbReference type="InterPro" id="IPR020598">
    <property type="entry name" value="rRNA_Ade_methylase_Trfase_N"/>
</dbReference>
<keyword evidence="6 7" id="KW-0694">RNA-binding</keyword>
<accession>A0AAW9MT05</accession>
<dbReference type="PANTHER" id="PTHR11727">
    <property type="entry name" value="DIMETHYLADENOSINE TRANSFERASE"/>
    <property type="match status" value="1"/>
</dbReference>
<dbReference type="FunFam" id="3.40.50.150:FF:000023">
    <property type="entry name" value="Ribosomal RNA small subunit methyltransferase A"/>
    <property type="match status" value="1"/>
</dbReference>
<evidence type="ECO:0000259" key="9">
    <source>
        <dbReference type="SMART" id="SM00650"/>
    </source>
</evidence>
<evidence type="ECO:0000256" key="1">
    <source>
        <dbReference type="ARBA" id="ARBA00022490"/>
    </source>
</evidence>
<keyword evidence="2 7" id="KW-0698">rRNA processing</keyword>
<dbReference type="InterPro" id="IPR020596">
    <property type="entry name" value="rRNA_Ade_Mease_Trfase_CS"/>
</dbReference>
<dbReference type="GO" id="GO:0052908">
    <property type="term" value="F:16S rRNA (adenine(1518)-N(6)/adenine(1519)-N(6))-dimethyltransferase activity"/>
    <property type="evidence" value="ECO:0007669"/>
    <property type="project" value="UniProtKB-EC"/>
</dbReference>
<dbReference type="GO" id="GO:0005829">
    <property type="term" value="C:cytosol"/>
    <property type="evidence" value="ECO:0007669"/>
    <property type="project" value="TreeGrafter"/>
</dbReference>
<feature type="binding site" evidence="7 8">
    <location>
        <position position="102"/>
    </location>
    <ligand>
        <name>S-adenosyl-L-methionine</name>
        <dbReference type="ChEBI" id="CHEBI:59789"/>
    </ligand>
</feature>
<sequence length="281" mass="32330">MNERLYSPKKIKEVINEENFNFSKALGQNFLIDGNFVRKIADLADIGKDDTVIEIGLGIGTLTEELLLRAKKVIGIELDKRLIPILEKTLEGFDNFELISGDALKIDFSEFFKSGENIKLVSNLPYNVGTPILTRILGNRYPFESLTIMLQKEVVDRITAKFSDKNYSSLTILCNYFARVQDGFIIPKTVFMPMPKIDSKVIRLDLKNEEKKPYEDILFELVRAGFNKRRKTILNSLQTKSYNKEIIEKALDNLDIPKNLRAENLSLQQYESISKFIYENI</sequence>
<name>A0AAW9MT05_9FIRM</name>
<feature type="binding site" evidence="7 8">
    <location>
        <position position="56"/>
    </location>
    <ligand>
        <name>S-adenosyl-L-methionine</name>
        <dbReference type="ChEBI" id="CHEBI:59789"/>
    </ligand>
</feature>
<keyword evidence="11" id="KW-1185">Reference proteome</keyword>
<dbReference type="Gene3D" id="1.10.8.100">
    <property type="entry name" value="Ribosomal RNA adenine dimethylase-like, domain 2"/>
    <property type="match status" value="1"/>
</dbReference>
<protein>
    <recommendedName>
        <fullName evidence="7">Ribosomal RNA small subunit methyltransferase A</fullName>
        <ecNumber evidence="7">2.1.1.182</ecNumber>
    </recommendedName>
    <alternativeName>
        <fullName evidence="7">16S rRNA (adenine(1518)-N(6)/adenine(1519)-N(6))-dimethyltransferase</fullName>
    </alternativeName>
    <alternativeName>
        <fullName evidence="7">16S rRNA dimethyladenosine transferase</fullName>
    </alternativeName>
    <alternativeName>
        <fullName evidence="7">16S rRNA dimethylase</fullName>
    </alternativeName>
    <alternativeName>
        <fullName evidence="7">S-adenosylmethionine-6-N', N'-adenosyl(rRNA) dimethyltransferase</fullName>
    </alternativeName>
</protein>
<dbReference type="GO" id="GO:0003723">
    <property type="term" value="F:RNA binding"/>
    <property type="evidence" value="ECO:0007669"/>
    <property type="project" value="UniProtKB-UniRule"/>
</dbReference>
<dbReference type="RefSeq" id="WP_324619329.1">
    <property type="nucleotide sequence ID" value="NZ_JAYKOT010000003.1"/>
</dbReference>
<feature type="binding site" evidence="7 8">
    <location>
        <position position="123"/>
    </location>
    <ligand>
        <name>S-adenosyl-L-methionine</name>
        <dbReference type="ChEBI" id="CHEBI:59789"/>
    </ligand>
</feature>
<reference evidence="10 11" key="1">
    <citation type="submission" date="2024-01" db="EMBL/GenBank/DDBJ databases">
        <title>Complete genome sequence of Citroniella saccharovorans strain M6.X9, isolated from human fecal sample.</title>
        <authorList>
            <person name="Cheng G."/>
            <person name="Westerholm M."/>
            <person name="Schnurer A."/>
        </authorList>
    </citation>
    <scope>NUCLEOTIDE SEQUENCE [LARGE SCALE GENOMIC DNA]</scope>
    <source>
        <strain evidence="10 11">DSM 29873</strain>
    </source>
</reference>
<dbReference type="InterPro" id="IPR001737">
    <property type="entry name" value="KsgA/Erm"/>
</dbReference>
<evidence type="ECO:0000256" key="5">
    <source>
        <dbReference type="ARBA" id="ARBA00022691"/>
    </source>
</evidence>
<comment type="function">
    <text evidence="7">Specifically dimethylates two adjacent adenosines (A1518 and A1519) in the loop of a conserved hairpin near the 3'-end of 16S rRNA in the 30S particle. May play a critical role in biogenesis of 30S subunits.</text>
</comment>
<evidence type="ECO:0000256" key="7">
    <source>
        <dbReference type="HAMAP-Rule" id="MF_00607"/>
    </source>
</evidence>
<gene>
    <name evidence="7 10" type="primary">rsmA</name>
    <name evidence="7" type="synonym">ksgA</name>
    <name evidence="10" type="ORF">VLK81_03790</name>
</gene>
<evidence type="ECO:0000256" key="3">
    <source>
        <dbReference type="ARBA" id="ARBA00022603"/>
    </source>
</evidence>
<dbReference type="PROSITE" id="PS01131">
    <property type="entry name" value="RRNA_A_DIMETH"/>
    <property type="match status" value="1"/>
</dbReference>
<evidence type="ECO:0000313" key="10">
    <source>
        <dbReference type="EMBL" id="MEB3429151.1"/>
    </source>
</evidence>
<dbReference type="Gene3D" id="3.40.50.150">
    <property type="entry name" value="Vaccinia Virus protein VP39"/>
    <property type="match status" value="1"/>
</dbReference>
<dbReference type="AlphaFoldDB" id="A0AAW9MT05"/>
<dbReference type="EMBL" id="JAYKOT010000003">
    <property type="protein sequence ID" value="MEB3429151.1"/>
    <property type="molecule type" value="Genomic_DNA"/>
</dbReference>
<dbReference type="InterPro" id="IPR023165">
    <property type="entry name" value="rRNA_Ade_diMease-like_C"/>
</dbReference>
<keyword evidence="1 7" id="KW-0963">Cytoplasm</keyword>
<dbReference type="Proteomes" id="UP001357733">
    <property type="component" value="Unassembled WGS sequence"/>
</dbReference>
<feature type="binding site" evidence="7 8">
    <location>
        <position position="31"/>
    </location>
    <ligand>
        <name>S-adenosyl-L-methionine</name>
        <dbReference type="ChEBI" id="CHEBI:59789"/>
    </ligand>
</feature>
<dbReference type="PANTHER" id="PTHR11727:SF7">
    <property type="entry name" value="DIMETHYLADENOSINE TRANSFERASE-RELATED"/>
    <property type="match status" value="1"/>
</dbReference>
<evidence type="ECO:0000256" key="6">
    <source>
        <dbReference type="ARBA" id="ARBA00022884"/>
    </source>
</evidence>
<comment type="subcellular location">
    <subcellularLocation>
        <location evidence="7">Cytoplasm</location>
    </subcellularLocation>
</comment>
<dbReference type="HAMAP" id="MF_00607">
    <property type="entry name" value="16SrRNA_methyltr_A"/>
    <property type="match status" value="1"/>
</dbReference>
<evidence type="ECO:0000256" key="2">
    <source>
        <dbReference type="ARBA" id="ARBA00022552"/>
    </source>
</evidence>
<dbReference type="InterPro" id="IPR029063">
    <property type="entry name" value="SAM-dependent_MTases_sf"/>
</dbReference>